<sequence>MNKKLQHKHFLYLAGVLLSCNLALTACSSPNQNQKAHEPKKHKKVSKAKITKQKKSTKKSSRKEVAGIDKPTDDGFLLTSESQIEGKTDLGIIVKHGDHQHFFFYSDLKGTKWDYLIPKDYKEGPKANYTQSHHSNAHAGFGQTGDGYIFNPKDIVAEDANGYTVRHGDHYHYILKSSLGVPTLQQIASSNHHIPAAPPTLYRKGGIPGIDFKTNDGFLFDGKNISGTTATGILVKHGQHYHPISFEELKHSKWSHLVDRYKPNKPAANADEADYQAKRAYLAKELHIDPSQITKVVTDGQVGLEYPHEDHKHVVLLKDLDINKPFESLEEHILRQEKGESFEQRRERLIKEYMEHFNVKREDITVDGNYMSVRHGDHAHVYKIDPNLPDDPERNVKTETTNLEIENQLVYGPFYTENSTENLTRNGIYQKYNPQGLQNIKNFVLLTFSTNSNYGNLAIDGHKAKRIYYLVRKDLNWEDLDIQRPDTVKDEGRIFKGWNRDLPTTGKMAREHYSFYVDFDKTKKKPTKKVYGPKDDISDIDSD</sequence>
<dbReference type="Gene3D" id="3.10.50.90">
    <property type="match status" value="3"/>
</dbReference>
<dbReference type="NCBIfam" id="TIGR01363">
    <property type="entry name" value="strep_his_triad"/>
    <property type="match status" value="1"/>
</dbReference>
<dbReference type="EMBL" id="CABEIM010000003">
    <property type="protein sequence ID" value="VTS87793.1"/>
    <property type="molecule type" value="Genomic_DNA"/>
</dbReference>
<feature type="region of interest" description="Disordered" evidence="1">
    <location>
        <begin position="524"/>
        <end position="543"/>
    </location>
</feature>
<accession>A0A9X9QSA1</accession>
<evidence type="ECO:0000256" key="2">
    <source>
        <dbReference type="SAM" id="SignalP"/>
    </source>
</evidence>
<proteinExistence type="predicted"/>
<dbReference type="InterPro" id="IPR006270">
    <property type="entry name" value="Strep_his_triad_rpt"/>
</dbReference>
<dbReference type="SUPFAM" id="SSF142887">
    <property type="entry name" value="PhtA domain-like"/>
    <property type="match status" value="3"/>
</dbReference>
<reference evidence="3 4" key="1">
    <citation type="submission" date="2019-05" db="EMBL/GenBank/DDBJ databases">
        <authorList>
            <consortium name="Pathogen Informatics"/>
        </authorList>
    </citation>
    <scope>NUCLEOTIDE SEQUENCE [LARGE SCALE GENOMIC DNA]</scope>
    <source>
        <strain evidence="3 4">NCTC7982</strain>
    </source>
</reference>
<dbReference type="AlphaFoldDB" id="A0A9X9QSA1"/>
<keyword evidence="2" id="KW-0732">Signal</keyword>
<dbReference type="InterPro" id="IPR037228">
    <property type="entry name" value="PhtA_dom_sf"/>
</dbReference>
<evidence type="ECO:0000313" key="4">
    <source>
        <dbReference type="Proteomes" id="UP000373301"/>
    </source>
</evidence>
<protein>
    <submittedName>
        <fullName evidence="3">Histidine triad protein</fullName>
    </submittedName>
</protein>
<dbReference type="Proteomes" id="UP000373301">
    <property type="component" value="Unassembled WGS sequence"/>
</dbReference>
<dbReference type="PROSITE" id="PS51257">
    <property type="entry name" value="PROKAR_LIPOPROTEIN"/>
    <property type="match status" value="1"/>
</dbReference>
<feature type="chain" id="PRO_5040769892" evidence="2">
    <location>
        <begin position="29"/>
        <end position="543"/>
    </location>
</feature>
<comment type="caution">
    <text evidence="3">The sequence shown here is derived from an EMBL/GenBank/DDBJ whole genome shotgun (WGS) entry which is preliminary data.</text>
</comment>
<evidence type="ECO:0000313" key="3">
    <source>
        <dbReference type="EMBL" id="VTS87793.1"/>
    </source>
</evidence>
<gene>
    <name evidence="3" type="ORF">NCTC7982_02227</name>
</gene>
<feature type="region of interest" description="Disordered" evidence="1">
    <location>
        <begin position="30"/>
        <end position="68"/>
    </location>
</feature>
<dbReference type="InterPro" id="IPR023832">
    <property type="entry name" value="His_triad_protein"/>
</dbReference>
<feature type="signal peptide" evidence="2">
    <location>
        <begin position="1"/>
        <end position="28"/>
    </location>
</feature>
<evidence type="ECO:0000256" key="1">
    <source>
        <dbReference type="SAM" id="MobiDB-lite"/>
    </source>
</evidence>
<name>A0A9X9QSA1_STRDY</name>
<feature type="compositionally biased region" description="Basic residues" evidence="1">
    <location>
        <begin position="38"/>
        <end position="61"/>
    </location>
</feature>
<dbReference type="Pfam" id="PF04270">
    <property type="entry name" value="Strep_his_triad"/>
    <property type="match status" value="5"/>
</dbReference>
<organism evidence="3 4">
    <name type="scientific">Streptococcus dysgalactiae</name>
    <dbReference type="NCBI Taxonomy" id="1334"/>
    <lineage>
        <taxon>Bacteria</taxon>
        <taxon>Bacillati</taxon>
        <taxon>Bacillota</taxon>
        <taxon>Bacilli</taxon>
        <taxon>Lactobacillales</taxon>
        <taxon>Streptococcaceae</taxon>
        <taxon>Streptococcus</taxon>
    </lineage>
</organism>